<dbReference type="Gene3D" id="3.30.1590.10">
    <property type="entry name" value="Maltooligosyl trehalose synthase, domain 2"/>
    <property type="match status" value="1"/>
</dbReference>
<feature type="domain" description="Glycosyl hydrolase family 13 catalytic" evidence="1">
    <location>
        <begin position="34"/>
        <end position="118"/>
    </location>
</feature>
<name>A0ABX6P6P7_9BURK</name>
<dbReference type="EMBL" id="CP053418">
    <property type="protein sequence ID" value="QJW85812.1"/>
    <property type="molecule type" value="Genomic_DNA"/>
</dbReference>
<evidence type="ECO:0000313" key="3">
    <source>
        <dbReference type="Proteomes" id="UP000500826"/>
    </source>
</evidence>
<reference evidence="2 3" key="2">
    <citation type="submission" date="2020-05" db="EMBL/GenBank/DDBJ databases">
        <authorList>
            <person name="Khan S.A."/>
            <person name="Jeon C.O."/>
            <person name="Chun B.H."/>
        </authorList>
    </citation>
    <scope>NUCLEOTIDE SEQUENCE [LARGE SCALE GENOMIC DNA]</scope>
    <source>
        <strain evidence="2 3">H242</strain>
    </source>
</reference>
<dbReference type="PANTHER" id="PTHR10357:SF216">
    <property type="entry name" value="MALTOOLIGOSYL TREHALOSE SYNTHASE-RELATED"/>
    <property type="match status" value="1"/>
</dbReference>
<dbReference type="SUPFAM" id="SSF51445">
    <property type="entry name" value="(Trans)glycosidases"/>
    <property type="match status" value="1"/>
</dbReference>
<keyword evidence="3" id="KW-1185">Reference proteome</keyword>
<sequence length="288" mass="32109">MDESHPQELPGPETASIPCGTYRIQFHKGCTFEQVTQAVPYLRALGISHLYSSPYLRARPGSTHGYDIVDHSQLNPEVGDEEAHARLCRTLRRNGMGQILDIVPNHMGVLEADNAWWLDVLEHGRASAHAETFDIEWKPAQPEMTGRLLLPVLGDHYGKVLEAGEIQLHFDGESGEFGLRYWDHRFPIDPASYPSILSALPAPPARDDSEGDSHAVVSALLDAFARLPDRDEPDVDTRRARVRDSGVYKRQLARLAARHEWLSRWIAACVQRLNGRRASPAASTTSTP</sequence>
<dbReference type="Gene3D" id="3.30.750.90">
    <property type="match status" value="1"/>
</dbReference>
<dbReference type="PANTHER" id="PTHR10357">
    <property type="entry name" value="ALPHA-AMYLASE FAMILY MEMBER"/>
    <property type="match status" value="1"/>
</dbReference>
<proteinExistence type="predicted"/>
<protein>
    <recommendedName>
        <fullName evidence="1">Glycosyl hydrolase family 13 catalytic domain-containing protein</fullName>
    </recommendedName>
</protein>
<evidence type="ECO:0000313" key="2">
    <source>
        <dbReference type="EMBL" id="QJW85812.1"/>
    </source>
</evidence>
<gene>
    <name evidence="2" type="ORF">HK414_13270</name>
</gene>
<dbReference type="InterPro" id="IPR006047">
    <property type="entry name" value="GH13_cat_dom"/>
</dbReference>
<organism evidence="2 3">
    <name type="scientific">Ramlibacter terrae</name>
    <dbReference type="NCBI Taxonomy" id="2732511"/>
    <lineage>
        <taxon>Bacteria</taxon>
        <taxon>Pseudomonadati</taxon>
        <taxon>Pseudomonadota</taxon>
        <taxon>Betaproteobacteria</taxon>
        <taxon>Burkholderiales</taxon>
        <taxon>Comamonadaceae</taxon>
        <taxon>Ramlibacter</taxon>
    </lineage>
</organism>
<dbReference type="InterPro" id="IPR017853">
    <property type="entry name" value="GH"/>
</dbReference>
<dbReference type="Pfam" id="PF00128">
    <property type="entry name" value="Alpha-amylase"/>
    <property type="match status" value="1"/>
</dbReference>
<dbReference type="Proteomes" id="UP000500826">
    <property type="component" value="Chromosome"/>
</dbReference>
<evidence type="ECO:0000259" key="1">
    <source>
        <dbReference type="Pfam" id="PF00128"/>
    </source>
</evidence>
<accession>A0ABX6P6P7</accession>
<reference evidence="2 3" key="1">
    <citation type="submission" date="2020-05" db="EMBL/GenBank/DDBJ databases">
        <title>Ramlibacter rhizophilus sp. nov., isolated from rhizosphere soil of national flower Mugunghwa from South Korea.</title>
        <authorList>
            <person name="Zheng-Fei Y."/>
            <person name="Huan T."/>
        </authorList>
    </citation>
    <scope>NUCLEOTIDE SEQUENCE [LARGE SCALE GENOMIC DNA]</scope>
    <source>
        <strain evidence="2 3">H242</strain>
    </source>
</reference>